<name>A0A1F5G1G3_9BACT</name>
<sequence>MNTATSQLNSYANFLYQKHLLMAANEDNEEILKKGIKALAKMSYEEFEGLKEIIKILSIRAADK</sequence>
<organism evidence="1 2">
    <name type="scientific">Candidatus Curtissbacteria bacterium RIFCSPHIGHO2_01_FULL_41_13</name>
    <dbReference type="NCBI Taxonomy" id="1797745"/>
    <lineage>
        <taxon>Bacteria</taxon>
        <taxon>Candidatus Curtissiibacteriota</taxon>
    </lineage>
</organism>
<evidence type="ECO:0000313" key="2">
    <source>
        <dbReference type="Proteomes" id="UP000177069"/>
    </source>
</evidence>
<evidence type="ECO:0000313" key="1">
    <source>
        <dbReference type="EMBL" id="OGD85723.1"/>
    </source>
</evidence>
<proteinExistence type="predicted"/>
<dbReference type="Proteomes" id="UP000177069">
    <property type="component" value="Unassembled WGS sequence"/>
</dbReference>
<dbReference type="EMBL" id="MFBA01000016">
    <property type="protein sequence ID" value="OGD85723.1"/>
    <property type="molecule type" value="Genomic_DNA"/>
</dbReference>
<protein>
    <submittedName>
        <fullName evidence="1">Uncharacterized protein</fullName>
    </submittedName>
</protein>
<dbReference type="AlphaFoldDB" id="A0A1F5G1G3"/>
<reference evidence="1 2" key="1">
    <citation type="journal article" date="2016" name="Nat. Commun.">
        <title>Thousands of microbial genomes shed light on interconnected biogeochemical processes in an aquifer system.</title>
        <authorList>
            <person name="Anantharaman K."/>
            <person name="Brown C.T."/>
            <person name="Hug L.A."/>
            <person name="Sharon I."/>
            <person name="Castelle C.J."/>
            <person name="Probst A.J."/>
            <person name="Thomas B.C."/>
            <person name="Singh A."/>
            <person name="Wilkins M.J."/>
            <person name="Karaoz U."/>
            <person name="Brodie E.L."/>
            <person name="Williams K.H."/>
            <person name="Hubbard S.S."/>
            <person name="Banfield J.F."/>
        </authorList>
    </citation>
    <scope>NUCLEOTIDE SEQUENCE [LARGE SCALE GENOMIC DNA]</scope>
</reference>
<comment type="caution">
    <text evidence="1">The sequence shown here is derived from an EMBL/GenBank/DDBJ whole genome shotgun (WGS) entry which is preliminary data.</text>
</comment>
<gene>
    <name evidence="1" type="ORF">A2696_01860</name>
</gene>
<accession>A0A1F5G1G3</accession>